<dbReference type="GO" id="GO:0048015">
    <property type="term" value="P:phosphatidylinositol-mediated signaling"/>
    <property type="evidence" value="ECO:0007669"/>
    <property type="project" value="TreeGrafter"/>
</dbReference>
<evidence type="ECO:0000256" key="1">
    <source>
        <dbReference type="ARBA" id="ARBA00012368"/>
    </source>
</evidence>
<feature type="transmembrane region" description="Helical" evidence="5">
    <location>
        <begin position="27"/>
        <end position="44"/>
    </location>
</feature>
<dbReference type="PROSITE" id="PS50008">
    <property type="entry name" value="PIPLC_Y_DOMAIN"/>
    <property type="match status" value="1"/>
</dbReference>
<evidence type="ECO:0000256" key="2">
    <source>
        <dbReference type="ARBA" id="ARBA00022801"/>
    </source>
</evidence>
<reference evidence="7" key="1">
    <citation type="journal article" date="2020" name="Nature">
        <title>Giant virus diversity and host interactions through global metagenomics.</title>
        <authorList>
            <person name="Schulz F."/>
            <person name="Roux S."/>
            <person name="Paez-Espino D."/>
            <person name="Jungbluth S."/>
            <person name="Walsh D.A."/>
            <person name="Denef V.J."/>
            <person name="McMahon K.D."/>
            <person name="Konstantinidis K.T."/>
            <person name="Eloe-Fadrosh E.A."/>
            <person name="Kyrpides N.C."/>
            <person name="Woyke T."/>
        </authorList>
    </citation>
    <scope>NUCLEOTIDE SEQUENCE</scope>
    <source>
        <strain evidence="7">GVMAG-M-3300023184-13</strain>
    </source>
</reference>
<evidence type="ECO:0000256" key="5">
    <source>
        <dbReference type="SAM" id="Phobius"/>
    </source>
</evidence>
<organism evidence="7">
    <name type="scientific">viral metagenome</name>
    <dbReference type="NCBI Taxonomy" id="1070528"/>
    <lineage>
        <taxon>unclassified sequences</taxon>
        <taxon>metagenomes</taxon>
        <taxon>organismal metagenomes</taxon>
    </lineage>
</organism>
<proteinExistence type="predicted"/>
<dbReference type="GO" id="GO:0004435">
    <property type="term" value="F:phosphatidylinositol-4,5-bisphosphate phospholipase C activity"/>
    <property type="evidence" value="ECO:0007669"/>
    <property type="project" value="UniProtKB-EC"/>
</dbReference>
<dbReference type="InterPro" id="IPR017946">
    <property type="entry name" value="PLC-like_Pdiesterase_TIM-brl"/>
</dbReference>
<evidence type="ECO:0000313" key="7">
    <source>
        <dbReference type="EMBL" id="QHT81515.1"/>
    </source>
</evidence>
<dbReference type="InterPro" id="IPR001711">
    <property type="entry name" value="PLipase_C_Pinositol-sp_Y"/>
</dbReference>
<evidence type="ECO:0000256" key="4">
    <source>
        <dbReference type="ARBA" id="ARBA00023098"/>
    </source>
</evidence>
<keyword evidence="5" id="KW-1133">Transmembrane helix</keyword>
<sequence>MNTVKTKLTSIKDTITTTIDNNNNLKYYLIIITPVLIFLLYLLFKYSFSQRTATQITLLDYHQKIKPVNLPQCADLDHIYRFTLCDYYISASYMTPCVGNLHYDYISLDMIKTVLISGARYIQIPICTDSVSAQANPIIATAVYGTQLITSLNTLSVIDVLTTIYSYAFVNPSIYNSSSTIDVSNDTINYPLIVHLILNTNNTYTLNQLSNNIKQLLGNVLVSPEKYITTPIWFEQVCKLLNKIIIIATPEYLGSQLEDIIVPTTSLFQTFYQGDIAKFTKPSTATSATLTGQYLSGNGAITPPTTKPNTTLPDAYYHTYLKRLSEKQQTKNAVIFNTKYPSFDAIISEDLDTIGTTILSDTSLLNPLVCFNKVGISVVTPMNIADVLAINYDPAEPFMDGCQCVAMNFQVNDINMQNYIKIFKTSSYRLKPTSLRYSETASSATAPQNLSLYAPAPGISYNILPQLVTKYTNQLIALQSYSLPTTYITQIGQNLIFKVLQNAESIPATLNSTLDLPYTITTAYNTQSAGKPSANQCFRVCISTLSGPNACINLESISMPGYYITLSGQGGSTNLQTLSTSTATLKTQTFYLTAPKKIDSSTDLEQISLRNIDDSNVKFLAFQSKNLVALPDTNTDAANSAMTFAIMPVNFQYIATITTIDGNSIFTSGSVVGVKLGDSSSSIAVPYILIAAPQSSQSSQSSFPNIPFILKNPNTGNILTMDGNTKLLMDNSSIQTANSIITAKHTQGFYTLLIGGQVLTQMDSGKLQFTNIPGPTNDADASNRPNIIVSYTSNYLFNINLTYNIL</sequence>
<dbReference type="GO" id="GO:0016042">
    <property type="term" value="P:lipid catabolic process"/>
    <property type="evidence" value="ECO:0007669"/>
    <property type="project" value="UniProtKB-KW"/>
</dbReference>
<dbReference type="Gene3D" id="3.20.20.190">
    <property type="entry name" value="Phosphatidylinositol (PI) phosphodiesterase"/>
    <property type="match status" value="1"/>
</dbReference>
<dbReference type="AlphaFoldDB" id="A0A6C0HN26"/>
<dbReference type="InterPro" id="IPR000909">
    <property type="entry name" value="PLipase_C_PInositol-sp_X_dom"/>
</dbReference>
<evidence type="ECO:0000259" key="6">
    <source>
        <dbReference type="PROSITE" id="PS50008"/>
    </source>
</evidence>
<keyword evidence="2" id="KW-0378">Hydrolase</keyword>
<dbReference type="GO" id="GO:0051209">
    <property type="term" value="P:release of sequestered calcium ion into cytosol"/>
    <property type="evidence" value="ECO:0007669"/>
    <property type="project" value="TreeGrafter"/>
</dbReference>
<dbReference type="SUPFAM" id="SSF51695">
    <property type="entry name" value="PLC-like phosphodiesterases"/>
    <property type="match status" value="1"/>
</dbReference>
<keyword evidence="4" id="KW-0443">Lipid metabolism</keyword>
<evidence type="ECO:0000256" key="3">
    <source>
        <dbReference type="ARBA" id="ARBA00022963"/>
    </source>
</evidence>
<dbReference type="EMBL" id="MN739984">
    <property type="protein sequence ID" value="QHT81515.1"/>
    <property type="molecule type" value="Genomic_DNA"/>
</dbReference>
<dbReference type="Gene3D" id="2.80.10.50">
    <property type="match status" value="1"/>
</dbReference>
<dbReference type="PROSITE" id="PS50007">
    <property type="entry name" value="PIPLC_X_DOMAIN"/>
    <property type="match status" value="1"/>
</dbReference>
<dbReference type="Pfam" id="PF00388">
    <property type="entry name" value="PI-PLC-X"/>
    <property type="match status" value="1"/>
</dbReference>
<feature type="domain" description="PI-PLC Y-box" evidence="6">
    <location>
        <begin position="391"/>
        <end position="436"/>
    </location>
</feature>
<dbReference type="PANTHER" id="PTHR10336:SF36">
    <property type="entry name" value="1-PHOSPHATIDYLINOSITOL 4,5-BISPHOSPHATE PHOSPHODIESTERASE BETA-4"/>
    <property type="match status" value="1"/>
</dbReference>
<dbReference type="PANTHER" id="PTHR10336">
    <property type="entry name" value="PHOSPHOINOSITIDE-SPECIFIC PHOSPHOLIPASE C FAMILY PROTEIN"/>
    <property type="match status" value="1"/>
</dbReference>
<dbReference type="GO" id="GO:0046488">
    <property type="term" value="P:phosphatidylinositol metabolic process"/>
    <property type="evidence" value="ECO:0007669"/>
    <property type="project" value="TreeGrafter"/>
</dbReference>
<accession>A0A6C0HN26</accession>
<name>A0A6C0HN26_9ZZZZ</name>
<dbReference type="InterPro" id="IPR001192">
    <property type="entry name" value="PI-PLC_fam"/>
</dbReference>
<dbReference type="EC" id="3.1.4.11" evidence="1"/>
<keyword evidence="5" id="KW-0472">Membrane</keyword>
<keyword evidence="3" id="KW-0442">Lipid degradation</keyword>
<keyword evidence="5" id="KW-0812">Transmembrane</keyword>
<protein>
    <recommendedName>
        <fullName evidence="1">phosphoinositide phospholipase C</fullName>
        <ecNumber evidence="1">3.1.4.11</ecNumber>
    </recommendedName>
</protein>